<sequence>MSGSVTDWVSQNDIFAHASGQVPTIYSNSLKAAILAKYEINTETYCIRFHYRLQPNKHLLEQIIDFIVLEQLLQKHCSKTSKEAPEVAEIFMSAHHLRNLRKKEKVSLRSRTIIKAHRYVLSLVDMGCSSTSIVSPPAKSENVEGWVRLGCGQKGHMIRSCLNRHKERKHWQVNTSGQLSRHFYRP</sequence>
<organism evidence="1 2">
    <name type="scientific">Erpetoichthys calabaricus</name>
    <name type="common">Rope fish</name>
    <name type="synonym">Calamoichthys calabaricus</name>
    <dbReference type="NCBI Taxonomy" id="27687"/>
    <lineage>
        <taxon>Eukaryota</taxon>
        <taxon>Metazoa</taxon>
        <taxon>Chordata</taxon>
        <taxon>Craniata</taxon>
        <taxon>Vertebrata</taxon>
        <taxon>Euteleostomi</taxon>
        <taxon>Actinopterygii</taxon>
        <taxon>Polypteriformes</taxon>
        <taxon>Polypteridae</taxon>
        <taxon>Erpetoichthys</taxon>
    </lineage>
</organism>
<evidence type="ECO:0000313" key="1">
    <source>
        <dbReference type="Ensembl" id="ENSECRP00000004265.1"/>
    </source>
</evidence>
<reference evidence="1" key="2">
    <citation type="submission" date="2025-08" db="UniProtKB">
        <authorList>
            <consortium name="Ensembl"/>
        </authorList>
    </citation>
    <scope>IDENTIFICATION</scope>
</reference>
<dbReference type="Ensembl" id="ENSECRT00000004332.1">
    <property type="protein sequence ID" value="ENSECRP00000004265.1"/>
    <property type="gene ID" value="ENSECRG00000002899.1"/>
</dbReference>
<keyword evidence="2" id="KW-1185">Reference proteome</keyword>
<proteinExistence type="predicted"/>
<reference evidence="1" key="3">
    <citation type="submission" date="2025-09" db="UniProtKB">
        <authorList>
            <consortium name="Ensembl"/>
        </authorList>
    </citation>
    <scope>IDENTIFICATION</scope>
</reference>
<name>A0A8C4X478_ERPCA</name>
<accession>A0A8C4X478</accession>
<reference evidence="1" key="1">
    <citation type="submission" date="2021-06" db="EMBL/GenBank/DDBJ databases">
        <authorList>
            <consortium name="Wellcome Sanger Institute Data Sharing"/>
        </authorList>
    </citation>
    <scope>NUCLEOTIDE SEQUENCE [LARGE SCALE GENOMIC DNA]</scope>
</reference>
<protein>
    <submittedName>
        <fullName evidence="1">Uncharacterized protein</fullName>
    </submittedName>
</protein>
<dbReference type="AlphaFoldDB" id="A0A8C4X478"/>
<dbReference type="SUPFAM" id="SSF47353">
    <property type="entry name" value="Retrovirus capsid dimerization domain-like"/>
    <property type="match status" value="1"/>
</dbReference>
<evidence type="ECO:0000313" key="2">
    <source>
        <dbReference type="Proteomes" id="UP000694620"/>
    </source>
</evidence>
<dbReference type="Proteomes" id="UP000694620">
    <property type="component" value="Chromosome 5"/>
</dbReference>